<accession>A0A521BVW0</accession>
<dbReference type="InterPro" id="IPR029063">
    <property type="entry name" value="SAM-dependent_MTases_sf"/>
</dbReference>
<evidence type="ECO:0000259" key="2">
    <source>
        <dbReference type="Pfam" id="PF13847"/>
    </source>
</evidence>
<dbReference type="CDD" id="cd02440">
    <property type="entry name" value="AdoMet_MTases"/>
    <property type="match status" value="1"/>
</dbReference>
<dbReference type="Pfam" id="PF13847">
    <property type="entry name" value="Methyltransf_31"/>
    <property type="match status" value="1"/>
</dbReference>
<keyword evidence="4" id="KW-1185">Reference proteome</keyword>
<dbReference type="PANTHER" id="PTHR10859">
    <property type="entry name" value="GLYCOSYL TRANSFERASE"/>
    <property type="match status" value="1"/>
</dbReference>
<dbReference type="EMBL" id="FXTB01000002">
    <property type="protein sequence ID" value="SMO51308.1"/>
    <property type="molecule type" value="Genomic_DNA"/>
</dbReference>
<dbReference type="Proteomes" id="UP000319040">
    <property type="component" value="Unassembled WGS sequence"/>
</dbReference>
<evidence type="ECO:0000259" key="1">
    <source>
        <dbReference type="Pfam" id="PF00535"/>
    </source>
</evidence>
<feature type="domain" description="Glycosyltransferase 2-like" evidence="1">
    <location>
        <begin position="242"/>
        <end position="402"/>
    </location>
</feature>
<sequence>MTPYSNLEIQKYWDNFSERWAKYRKRRSYYWNSISKYCNYFIHPNSSILEVGCGHGDLLNTIKGKDKTGIDFSAKMIEAGRGRFPHIEFHQMAAEDITLQKQYDVIILSNIIGVLPDVQSVFVQLSKVSHDKTRVIVTYYNRMWEPFIRLAEFMGIKRKSPKQNWLSCSDIQNLLYLSGFESYKESRNMFLPYYVPLLSTFLNRFVSRLPLFNRMGLSQFIFARPIPETMATHQLSQKYSTSIIIPARNESGNIEDAIRRIPQFGKSIEIIYVEGNSTDDTWETIQAVQKKYAHSHNIKIMQQEGKGKGDAVRKGFEAASGDILMILDADLTVPPEDLSKFYNAIAMGKGEFINGVRLVYPMEKNAMRPLNTVGNHFFSKFFTYILERPIKDTLCGTKVMLKSDYEKLAANRKFFGEFDPFGDFDLLFGAYKLNLKIIDLPIRYRERKYGDTNISRFRHGVILLRMSMFATYKIKFW</sequence>
<dbReference type="CDD" id="cd04179">
    <property type="entry name" value="DPM_DPG-synthase_like"/>
    <property type="match status" value="1"/>
</dbReference>
<gene>
    <name evidence="3" type="ORF">SAMN06265379_102130</name>
</gene>
<protein>
    <submittedName>
        <fullName evidence="3">Glycosyltransferase involved in cell wall bisynthesis</fullName>
    </submittedName>
</protein>
<keyword evidence="3" id="KW-0808">Transferase</keyword>
<dbReference type="Gene3D" id="3.40.50.150">
    <property type="entry name" value="Vaccinia Virus protein VP39"/>
    <property type="match status" value="1"/>
</dbReference>
<reference evidence="3 4" key="1">
    <citation type="submission" date="2017-05" db="EMBL/GenBank/DDBJ databases">
        <authorList>
            <person name="Varghese N."/>
            <person name="Submissions S."/>
        </authorList>
    </citation>
    <scope>NUCLEOTIDE SEQUENCE [LARGE SCALE GENOMIC DNA]</scope>
    <source>
        <strain evidence="3 4">DSM 27040</strain>
    </source>
</reference>
<dbReference type="GO" id="GO:0016740">
    <property type="term" value="F:transferase activity"/>
    <property type="evidence" value="ECO:0007669"/>
    <property type="project" value="UniProtKB-KW"/>
</dbReference>
<dbReference type="SUPFAM" id="SSF53448">
    <property type="entry name" value="Nucleotide-diphospho-sugar transferases"/>
    <property type="match status" value="1"/>
</dbReference>
<name>A0A521BVW0_SACCC</name>
<dbReference type="OrthoDB" id="9797819at2"/>
<dbReference type="PANTHER" id="PTHR10859:SF91">
    <property type="entry name" value="DOLICHYL-PHOSPHATE BETA-GLUCOSYLTRANSFERASE"/>
    <property type="match status" value="1"/>
</dbReference>
<dbReference type="RefSeq" id="WP_142532446.1">
    <property type="nucleotide sequence ID" value="NZ_FXTB01000002.1"/>
</dbReference>
<proteinExistence type="predicted"/>
<feature type="domain" description="Methyltransferase" evidence="2">
    <location>
        <begin position="43"/>
        <end position="149"/>
    </location>
</feature>
<organism evidence="3 4">
    <name type="scientific">Saccharicrinis carchari</name>
    <dbReference type="NCBI Taxonomy" id="1168039"/>
    <lineage>
        <taxon>Bacteria</taxon>
        <taxon>Pseudomonadati</taxon>
        <taxon>Bacteroidota</taxon>
        <taxon>Bacteroidia</taxon>
        <taxon>Marinilabiliales</taxon>
        <taxon>Marinilabiliaceae</taxon>
        <taxon>Saccharicrinis</taxon>
    </lineage>
</organism>
<evidence type="ECO:0000313" key="3">
    <source>
        <dbReference type="EMBL" id="SMO51308.1"/>
    </source>
</evidence>
<dbReference type="GO" id="GO:0006487">
    <property type="term" value="P:protein N-linked glycosylation"/>
    <property type="evidence" value="ECO:0007669"/>
    <property type="project" value="TreeGrafter"/>
</dbReference>
<dbReference type="SUPFAM" id="SSF53335">
    <property type="entry name" value="S-adenosyl-L-methionine-dependent methyltransferases"/>
    <property type="match status" value="1"/>
</dbReference>
<dbReference type="Pfam" id="PF00535">
    <property type="entry name" value="Glycos_transf_2"/>
    <property type="match status" value="1"/>
</dbReference>
<dbReference type="InterPro" id="IPR025714">
    <property type="entry name" value="Methyltranfer_dom"/>
</dbReference>
<dbReference type="InterPro" id="IPR029044">
    <property type="entry name" value="Nucleotide-diphossugar_trans"/>
</dbReference>
<dbReference type="Gene3D" id="3.90.550.10">
    <property type="entry name" value="Spore Coat Polysaccharide Biosynthesis Protein SpsA, Chain A"/>
    <property type="match status" value="1"/>
</dbReference>
<dbReference type="InterPro" id="IPR001173">
    <property type="entry name" value="Glyco_trans_2-like"/>
</dbReference>
<dbReference type="AlphaFoldDB" id="A0A521BVW0"/>
<evidence type="ECO:0000313" key="4">
    <source>
        <dbReference type="Proteomes" id="UP000319040"/>
    </source>
</evidence>